<evidence type="ECO:0000256" key="3">
    <source>
        <dbReference type="ARBA" id="ARBA00022614"/>
    </source>
</evidence>
<dbReference type="PROSITE" id="PS51450">
    <property type="entry name" value="LRR"/>
    <property type="match status" value="1"/>
</dbReference>
<dbReference type="Proteomes" id="UP000199524">
    <property type="component" value="Chromosome I"/>
</dbReference>
<dbReference type="GO" id="GO:0061630">
    <property type="term" value="F:ubiquitin protein ligase activity"/>
    <property type="evidence" value="ECO:0007669"/>
    <property type="project" value="UniProtKB-EC"/>
</dbReference>
<sequence>MSAVTPPALDEHSENEEVIRANAPDWLLQARTEDIGQLREYLRNSQLFKEEVLFRLKALKPVRAFCEPMLEQALLKRFGPGLDVHKDALFVADRWPHLPAPFVPQGAVPITYTRHSLLEAALQNFEAGEVLAPQSYIHLSGEPKPTLTPAALVELVRELDLGGLYQQHLCNVFHLPIQPGQQSDEDGQRIEFALAQQRKADLLVDACSACMKKDIDTDAYQQLCALIESNTRVAADGSRIQVNELRMLGIKLSGVRLFTLQAGSSDGGVGADRGLLVHVPNDPRCRFKHYPSLEAFRAELCQRLWEPSYEAFFSGLVGQVELPGFLSALRKCLARPVTGADGKPSSVLDPQADLQLKLLVTTEGLFSLLCRQQIQRLQDDARHVAVPTEDVDQAARTARYQARLGVGLTVLNLAAFANPWLGLLMMGVAVGELLAEVYEGYQDWQDGEHDEAIAHMMSVAEDIATMLALGAALHVGGKLVGNLFKRTSAFFDELVPVRSSDGRYRLWQASLEPYVHDEPRFTRHEPDRQGFYRGDVADDGHRYLAIAGRPYRAYRDDAAGGWRLRHRSRKAAYEPLLEHNGAGGWKLVHEWPGQWQDPLYLMRRLGPELGLLEDEDIERVLAIHRLDEPLLRRLHIERRGIPAALLDSIRRFRLDRELSWLAAPADAPPAAARALLDVQLQILPDLPGWPRSGTILLVDGSGASIHEYGADLTSRPLPMRVSAPALEADGLQVIIDELGPSRCATLLGTSVPPGQEVAHLERALQAHVGTHRQALFERLYRLRWLIDSGVPESLRQRFPELPDGVLREAIAQSDVSVRDRLLLSARLPLQLVEDVSGIACTLRVDRALEGGFLRSASNPDTARLQLPRFADLSGWPADLRLEVRQGSVAGPLLAEMGKVELPRRRVLVRTQRGYQAFDGVGRELGSAVSGTDALSAVVLNTLSVAERMAMGFRLEEEDQLHKTLINLAMAHPQAAQEEALGLSPRKPGAQPAFWRRAERADCTRVRRGAGESSRRRLRRVTWLYPDFCEAEAQAFLLLLGDDSARVHNRIRTLELELRQLCSTLSDWHGGAVDQPERYIWLGGMQENRRQAAQILERCWRRQTPKTYDDNGVVIGHGLSLEGLRVASLPDLPEGISFEHVTELSLKSMDLQSLPGGFLGRFPKLRKLELGNNRLESLPVEIAEMSELRELHLQDNRIVLDQASADRIANLRHLEVLNLNGNPDVGLLDVGRLPHLRRLLLRGTGIDHLPTGLLTRTSLSVADLRGNLIQALPSELYEAPWPITRRIILRYNPLGQANQSPLAAYRLRTGITFGIPESELALDEYSSRLRWLADIEGERRTRLQALWQDLWHEPGSQELFDLLGRLSGSADYLKTRADLVRRVWEVLEAAAEDGALRRELFELTANPMTCVDSAAQNFSHLEVRVLQAKARAQATQEEEPSQLLKLARGLFRLEQIDDIAREHVRALKEQPEVPTTRSVDEVEVHLAYRVGLGRLMHLPGQPKDMLFSSLASVSEAQLLAAQQRILAAEQTPSLTAFIAGRDFWIDYLKKQHPREFSRFNQPFHDQEELMLRQSPDMLSEKYFRRLSTLMDTHKVEEQQFLTRLTRLELDKHPTPAPGT</sequence>
<dbReference type="GO" id="GO:0005737">
    <property type="term" value="C:cytoplasm"/>
    <property type="evidence" value="ECO:0007669"/>
    <property type="project" value="TreeGrafter"/>
</dbReference>
<dbReference type="PANTHER" id="PTHR48051">
    <property type="match status" value="1"/>
</dbReference>
<keyword evidence="6" id="KW-1035">Host cytoplasm</keyword>
<dbReference type="InterPro" id="IPR046673">
    <property type="entry name" value="ToxA_N"/>
</dbReference>
<keyword evidence="9" id="KW-1185">Reference proteome</keyword>
<comment type="PTM">
    <text evidence="6">Ubiquitinated in the presence of host E1 ubiquitin-activating enzyme, E2 ubiquitin-conjugating enzyme and ubiquitin.</text>
</comment>
<name>A0A1H1WBW9_9PSED</name>
<dbReference type="PANTHER" id="PTHR48051:SF1">
    <property type="entry name" value="RAS SUPPRESSOR PROTEIN 1"/>
    <property type="match status" value="1"/>
</dbReference>
<dbReference type="Gene3D" id="1.20.58.360">
    <property type="entry name" value="Shigella T3SS effector IpaH defines"/>
    <property type="match status" value="1"/>
</dbReference>
<accession>A0A1H1WBW9</accession>
<feature type="active site" description="Glycyl thioester intermediate" evidence="6">
    <location>
        <position position="1409"/>
    </location>
</feature>
<evidence type="ECO:0000256" key="6">
    <source>
        <dbReference type="PROSITE-ProRule" id="PRU01398"/>
    </source>
</evidence>
<proteinExistence type="inferred from homology"/>
<evidence type="ECO:0000259" key="7">
    <source>
        <dbReference type="PROSITE" id="PS52053"/>
    </source>
</evidence>
<dbReference type="Pfam" id="PF13855">
    <property type="entry name" value="LRR_8"/>
    <property type="match status" value="1"/>
</dbReference>
<dbReference type="SMART" id="SM00369">
    <property type="entry name" value="LRR_TYP"/>
    <property type="match status" value="3"/>
</dbReference>
<dbReference type="EMBL" id="LT629777">
    <property type="protein sequence ID" value="SDS93916.1"/>
    <property type="molecule type" value="Genomic_DNA"/>
</dbReference>
<organism evidence="8 9">
    <name type="scientific">Pseudomonas asplenii</name>
    <dbReference type="NCBI Taxonomy" id="53407"/>
    <lineage>
        <taxon>Bacteria</taxon>
        <taxon>Pseudomonadati</taxon>
        <taxon>Pseudomonadota</taxon>
        <taxon>Gammaproteobacteria</taxon>
        <taxon>Pseudomonadales</taxon>
        <taxon>Pseudomonadaceae</taxon>
        <taxon>Pseudomonas</taxon>
    </lineage>
</organism>
<evidence type="ECO:0000256" key="1">
    <source>
        <dbReference type="ARBA" id="ARBA00000900"/>
    </source>
</evidence>
<dbReference type="InterPro" id="IPR003591">
    <property type="entry name" value="Leu-rich_rpt_typical-subtyp"/>
</dbReference>
<dbReference type="InterPro" id="IPR050216">
    <property type="entry name" value="LRR_domain-containing"/>
</dbReference>
<dbReference type="EC" id="2.3.2.27" evidence="2"/>
<evidence type="ECO:0000313" key="9">
    <source>
        <dbReference type="Proteomes" id="UP000199524"/>
    </source>
</evidence>
<evidence type="ECO:0000256" key="2">
    <source>
        <dbReference type="ARBA" id="ARBA00012483"/>
    </source>
</evidence>
<keyword evidence="6" id="KW-0808">Transferase</keyword>
<comment type="similarity">
    <text evidence="6">Belongs to the LRR-containing bacterial E3 ligase family.</text>
</comment>
<keyword evidence="6" id="KW-0833">Ubl conjugation pathway</keyword>
<dbReference type="GeneID" id="300208257"/>
<dbReference type="GO" id="GO:0016567">
    <property type="term" value="P:protein ubiquitination"/>
    <property type="evidence" value="ECO:0007669"/>
    <property type="project" value="InterPro"/>
</dbReference>
<dbReference type="RefSeq" id="WP_232000324.1">
    <property type="nucleotide sequence ID" value="NZ_LT629777.1"/>
</dbReference>
<feature type="domain" description="NEL" evidence="7">
    <location>
        <begin position="1322"/>
        <end position="1618"/>
    </location>
</feature>
<comment type="catalytic activity">
    <reaction evidence="1">
        <text>S-ubiquitinyl-[E2 ubiquitin-conjugating enzyme]-L-cysteine + [acceptor protein]-L-lysine = [E2 ubiquitin-conjugating enzyme]-L-cysteine + N(6)-ubiquitinyl-[acceptor protein]-L-lysine.</text>
        <dbReference type="EC" id="2.3.2.27"/>
    </reaction>
</comment>
<dbReference type="Pfam" id="PF14496">
    <property type="entry name" value="NEL"/>
    <property type="match status" value="1"/>
</dbReference>
<dbReference type="InterPro" id="IPR001611">
    <property type="entry name" value="Leu-rich_rpt"/>
</dbReference>
<keyword evidence="4" id="KW-0677">Repeat</keyword>
<protein>
    <recommendedName>
        <fullName evidence="2">RING-type E3 ubiquitin transferase</fullName>
        <ecNumber evidence="2">2.3.2.27</ecNumber>
    </recommendedName>
</protein>
<dbReference type="InterPro" id="IPR032675">
    <property type="entry name" value="LRR_dom_sf"/>
</dbReference>
<keyword evidence="6" id="KW-0832">Ubl conjugation</keyword>
<dbReference type="Pfam" id="PF20178">
    <property type="entry name" value="ToxA_N"/>
    <property type="match status" value="1"/>
</dbReference>
<gene>
    <name evidence="8" type="ORF">SAMN05216598_3316</name>
</gene>
<dbReference type="InterPro" id="IPR029487">
    <property type="entry name" value="NEL_dom"/>
</dbReference>
<evidence type="ECO:0000256" key="5">
    <source>
        <dbReference type="ARBA" id="ARBA00023026"/>
    </source>
</evidence>
<dbReference type="GO" id="GO:0005576">
    <property type="term" value="C:extracellular region"/>
    <property type="evidence" value="ECO:0007669"/>
    <property type="project" value="UniProtKB-UniRule"/>
</dbReference>
<dbReference type="Gene3D" id="3.80.10.10">
    <property type="entry name" value="Ribonuclease Inhibitor"/>
    <property type="match status" value="1"/>
</dbReference>
<dbReference type="PROSITE" id="PS52053">
    <property type="entry name" value="NEL"/>
    <property type="match status" value="1"/>
</dbReference>
<keyword evidence="3" id="KW-0433">Leucine-rich repeat</keyword>
<evidence type="ECO:0000256" key="4">
    <source>
        <dbReference type="ARBA" id="ARBA00022737"/>
    </source>
</evidence>
<evidence type="ECO:0000313" key="8">
    <source>
        <dbReference type="EMBL" id="SDS93916.1"/>
    </source>
</evidence>
<dbReference type="SUPFAM" id="SSF52058">
    <property type="entry name" value="L domain-like"/>
    <property type="match status" value="1"/>
</dbReference>
<keyword evidence="5" id="KW-0843">Virulence</keyword>
<reference evidence="9" key="1">
    <citation type="submission" date="2016-10" db="EMBL/GenBank/DDBJ databases">
        <authorList>
            <person name="Varghese N."/>
            <person name="Submissions S."/>
        </authorList>
    </citation>
    <scope>NUCLEOTIDE SEQUENCE [LARGE SCALE GENOMIC DNA]</scope>
    <source>
        <strain evidence="9">ATCC 23835</strain>
    </source>
</reference>
<keyword evidence="6" id="KW-0964">Secreted</keyword>